<keyword evidence="2" id="KW-0723">Serine/threonine-protein kinase</keyword>
<evidence type="ECO:0000256" key="6">
    <source>
        <dbReference type="ARBA" id="ARBA00022741"/>
    </source>
</evidence>
<evidence type="ECO:0000256" key="4">
    <source>
        <dbReference type="ARBA" id="ARBA00022692"/>
    </source>
</evidence>
<dbReference type="FunFam" id="3.30.200.20:FF:000043">
    <property type="entry name" value="Wall-associated receptor kinase 2"/>
    <property type="match status" value="1"/>
</dbReference>
<dbReference type="GO" id="GO:0005524">
    <property type="term" value="F:ATP binding"/>
    <property type="evidence" value="ECO:0007669"/>
    <property type="project" value="UniProtKB-KW"/>
</dbReference>
<dbReference type="Gene3D" id="3.30.200.20">
    <property type="entry name" value="Phosphorylase Kinase, domain 1"/>
    <property type="match status" value="1"/>
</dbReference>
<accession>A0AA88D3T0</accession>
<dbReference type="GO" id="GO:0007166">
    <property type="term" value="P:cell surface receptor signaling pathway"/>
    <property type="evidence" value="ECO:0007669"/>
    <property type="project" value="InterPro"/>
</dbReference>
<keyword evidence="7" id="KW-0418">Kinase</keyword>
<reference evidence="15" key="1">
    <citation type="submission" date="2023-07" db="EMBL/GenBank/DDBJ databases">
        <title>draft genome sequence of fig (Ficus carica).</title>
        <authorList>
            <person name="Takahashi T."/>
            <person name="Nishimura K."/>
        </authorList>
    </citation>
    <scope>NUCLEOTIDE SEQUENCE</scope>
</reference>
<evidence type="ECO:0000259" key="14">
    <source>
        <dbReference type="PROSITE" id="PS50011"/>
    </source>
</evidence>
<evidence type="ECO:0000256" key="2">
    <source>
        <dbReference type="ARBA" id="ARBA00022527"/>
    </source>
</evidence>
<dbReference type="PANTHER" id="PTHR27005:SF515">
    <property type="entry name" value="WALL-ASSOCIATED RECEPTOR KINASE-LIKE 10-RELATED"/>
    <property type="match status" value="1"/>
</dbReference>
<organism evidence="15 16">
    <name type="scientific">Ficus carica</name>
    <name type="common">Common fig</name>
    <dbReference type="NCBI Taxonomy" id="3494"/>
    <lineage>
        <taxon>Eukaryota</taxon>
        <taxon>Viridiplantae</taxon>
        <taxon>Streptophyta</taxon>
        <taxon>Embryophyta</taxon>
        <taxon>Tracheophyta</taxon>
        <taxon>Spermatophyta</taxon>
        <taxon>Magnoliopsida</taxon>
        <taxon>eudicotyledons</taxon>
        <taxon>Gunneridae</taxon>
        <taxon>Pentapetalae</taxon>
        <taxon>rosids</taxon>
        <taxon>fabids</taxon>
        <taxon>Rosales</taxon>
        <taxon>Moraceae</taxon>
        <taxon>Ficeae</taxon>
        <taxon>Ficus</taxon>
    </lineage>
</organism>
<keyword evidence="10" id="KW-0472">Membrane</keyword>
<sequence>MLLVPGSRESARIAKSMSNMIRKKKFFGRNGGQLLEQQFDSGEADVEETKLFESEELEKATDSFKSDRVLGQRGQDTVYKGMLRDGNIVAIKKSKIVDESKVEEFINEVVNLSKVNHRNMVKLLGCCLQTEDPLLVYEYVPNGTLYQYIYDEQEEFPLTWEIRLRIATEVAGALMHLHSSATLSTYRRDITSKNILLDGKYRAKLADIGTSRSVAIDDQRDLTIAEQGIFDLADTGTSKSVAVDDETDLTTPVHDSSGLADIGGSRSVAADDQTDLTTAVQGAFGLADTGTSRSVAVDDETDFTTAVHGPSGLADIGTLRSYATDEQTDLTTAGHGTFGNLDPEESSQSTKMSDVYGFGVVLVELLIGQKLLSTQRSKQGRSLATYFIQAIEKNKLFNIVDARVKKEGKKASIIAFAEVAKRCLNSNGKKRPAMKEVAVVLEDIRKSEIKASDAHDEQRSEEEENGTWLSSIGDLTG</sequence>
<evidence type="ECO:0000256" key="7">
    <source>
        <dbReference type="ARBA" id="ARBA00022777"/>
    </source>
</evidence>
<keyword evidence="8" id="KW-0067">ATP-binding</keyword>
<gene>
    <name evidence="15" type="ORF">TIFTF001_009668</name>
</gene>
<keyword evidence="16" id="KW-1185">Reference proteome</keyword>
<evidence type="ECO:0000256" key="12">
    <source>
        <dbReference type="ARBA" id="ARBA00047951"/>
    </source>
</evidence>
<dbReference type="EMBL" id="BTGU01000011">
    <property type="protein sequence ID" value="GMN40437.1"/>
    <property type="molecule type" value="Genomic_DNA"/>
</dbReference>
<comment type="caution">
    <text evidence="15">The sequence shown here is derived from an EMBL/GenBank/DDBJ whole genome shotgun (WGS) entry which is preliminary data.</text>
</comment>
<dbReference type="InterPro" id="IPR001245">
    <property type="entry name" value="Ser-Thr/Tyr_kinase_cat_dom"/>
</dbReference>
<name>A0AA88D3T0_FICCA</name>
<keyword evidence="5" id="KW-0732">Signal</keyword>
<evidence type="ECO:0000256" key="13">
    <source>
        <dbReference type="SAM" id="MobiDB-lite"/>
    </source>
</evidence>
<comment type="catalytic activity">
    <reaction evidence="11">
        <text>L-seryl-[protein] + ATP = O-phospho-L-seryl-[protein] + ADP + H(+)</text>
        <dbReference type="Rhea" id="RHEA:17989"/>
        <dbReference type="Rhea" id="RHEA-COMP:9863"/>
        <dbReference type="Rhea" id="RHEA-COMP:11604"/>
        <dbReference type="ChEBI" id="CHEBI:15378"/>
        <dbReference type="ChEBI" id="CHEBI:29999"/>
        <dbReference type="ChEBI" id="CHEBI:30616"/>
        <dbReference type="ChEBI" id="CHEBI:83421"/>
        <dbReference type="ChEBI" id="CHEBI:456216"/>
    </reaction>
</comment>
<dbReference type="Gene3D" id="1.10.510.10">
    <property type="entry name" value="Transferase(Phosphotransferase) domain 1"/>
    <property type="match status" value="1"/>
</dbReference>
<dbReference type="PANTHER" id="PTHR27005">
    <property type="entry name" value="WALL-ASSOCIATED RECEPTOR KINASE-LIKE 21"/>
    <property type="match status" value="1"/>
</dbReference>
<evidence type="ECO:0000256" key="3">
    <source>
        <dbReference type="ARBA" id="ARBA00022679"/>
    </source>
</evidence>
<keyword evidence="3" id="KW-0808">Transferase</keyword>
<evidence type="ECO:0000313" key="16">
    <source>
        <dbReference type="Proteomes" id="UP001187192"/>
    </source>
</evidence>
<dbReference type="InterPro" id="IPR000719">
    <property type="entry name" value="Prot_kinase_dom"/>
</dbReference>
<dbReference type="AlphaFoldDB" id="A0AA88D3T0"/>
<comment type="subcellular location">
    <subcellularLocation>
        <location evidence="1">Membrane</location>
        <topology evidence="1">Single-pass type I membrane protein</topology>
    </subcellularLocation>
</comment>
<evidence type="ECO:0000256" key="9">
    <source>
        <dbReference type="ARBA" id="ARBA00022989"/>
    </source>
</evidence>
<evidence type="ECO:0000256" key="10">
    <source>
        <dbReference type="ARBA" id="ARBA00023136"/>
    </source>
</evidence>
<dbReference type="GO" id="GO:0004674">
    <property type="term" value="F:protein serine/threonine kinase activity"/>
    <property type="evidence" value="ECO:0007669"/>
    <property type="project" value="UniProtKB-KW"/>
</dbReference>
<dbReference type="Pfam" id="PF07714">
    <property type="entry name" value="PK_Tyr_Ser-Thr"/>
    <property type="match status" value="2"/>
</dbReference>
<dbReference type="Proteomes" id="UP001187192">
    <property type="component" value="Unassembled WGS sequence"/>
</dbReference>
<feature type="domain" description="Protein kinase" evidence="14">
    <location>
        <begin position="64"/>
        <end position="444"/>
    </location>
</feature>
<evidence type="ECO:0000313" key="15">
    <source>
        <dbReference type="EMBL" id="GMN40437.1"/>
    </source>
</evidence>
<dbReference type="SUPFAM" id="SSF56112">
    <property type="entry name" value="Protein kinase-like (PK-like)"/>
    <property type="match status" value="1"/>
</dbReference>
<dbReference type="PROSITE" id="PS50011">
    <property type="entry name" value="PROTEIN_KINASE_DOM"/>
    <property type="match status" value="1"/>
</dbReference>
<evidence type="ECO:0000256" key="8">
    <source>
        <dbReference type="ARBA" id="ARBA00022840"/>
    </source>
</evidence>
<keyword evidence="4" id="KW-0812">Transmembrane</keyword>
<evidence type="ECO:0000256" key="5">
    <source>
        <dbReference type="ARBA" id="ARBA00022729"/>
    </source>
</evidence>
<evidence type="ECO:0000256" key="11">
    <source>
        <dbReference type="ARBA" id="ARBA00047558"/>
    </source>
</evidence>
<dbReference type="GO" id="GO:0005886">
    <property type="term" value="C:plasma membrane"/>
    <property type="evidence" value="ECO:0007669"/>
    <property type="project" value="TreeGrafter"/>
</dbReference>
<keyword evidence="9" id="KW-1133">Transmembrane helix</keyword>
<protein>
    <recommendedName>
        <fullName evidence="14">Protein kinase domain-containing protein</fullName>
    </recommendedName>
</protein>
<dbReference type="InterPro" id="IPR011009">
    <property type="entry name" value="Kinase-like_dom_sf"/>
</dbReference>
<keyword evidence="6" id="KW-0547">Nucleotide-binding</keyword>
<evidence type="ECO:0000256" key="1">
    <source>
        <dbReference type="ARBA" id="ARBA00004479"/>
    </source>
</evidence>
<feature type="region of interest" description="Disordered" evidence="13">
    <location>
        <begin position="450"/>
        <end position="477"/>
    </location>
</feature>
<proteinExistence type="predicted"/>
<dbReference type="InterPro" id="IPR045274">
    <property type="entry name" value="WAK-like"/>
</dbReference>
<comment type="catalytic activity">
    <reaction evidence="12">
        <text>L-threonyl-[protein] + ATP = O-phospho-L-threonyl-[protein] + ADP + H(+)</text>
        <dbReference type="Rhea" id="RHEA:46608"/>
        <dbReference type="Rhea" id="RHEA-COMP:11060"/>
        <dbReference type="Rhea" id="RHEA-COMP:11605"/>
        <dbReference type="ChEBI" id="CHEBI:15378"/>
        <dbReference type="ChEBI" id="CHEBI:30013"/>
        <dbReference type="ChEBI" id="CHEBI:30616"/>
        <dbReference type="ChEBI" id="CHEBI:61977"/>
        <dbReference type="ChEBI" id="CHEBI:456216"/>
    </reaction>
</comment>